<feature type="domain" description="Hcy-binding" evidence="4">
    <location>
        <begin position="11"/>
        <end position="318"/>
    </location>
</feature>
<gene>
    <name evidence="5" type="ordered locus">Snov_1371</name>
</gene>
<evidence type="ECO:0000256" key="3">
    <source>
        <dbReference type="PROSITE-ProRule" id="PRU00333"/>
    </source>
</evidence>
<evidence type="ECO:0000256" key="2">
    <source>
        <dbReference type="ARBA" id="ARBA00022679"/>
    </source>
</evidence>
<evidence type="ECO:0000313" key="6">
    <source>
        <dbReference type="Proteomes" id="UP000006633"/>
    </source>
</evidence>
<comment type="cofactor">
    <cofactor evidence="3">
        <name>Zn(2+)</name>
        <dbReference type="ChEBI" id="CHEBI:29105"/>
    </cofactor>
</comment>
<keyword evidence="3" id="KW-0479">Metal-binding</keyword>
<accession>D7A8X6</accession>
<reference evidence="5 6" key="1">
    <citation type="journal article" date="2012" name="Stand. Genomic Sci.">
        <title>Complete genome sequence of the facultatively chemolithoautotrophic and methylotrophic alpha Proteobacterium Starkeya novella type strain (ATCC 8093(T)).</title>
        <authorList>
            <person name="Kappler U."/>
            <person name="Davenport K."/>
            <person name="Beatson S."/>
            <person name="Lucas S."/>
            <person name="Lapidus A."/>
            <person name="Copeland A."/>
            <person name="Berry K.W."/>
            <person name="Glavina Del Rio T."/>
            <person name="Hammon N."/>
            <person name="Dalin E."/>
            <person name="Tice H."/>
            <person name="Pitluck S."/>
            <person name="Richardson P."/>
            <person name="Bruce D."/>
            <person name="Goodwin L.A."/>
            <person name="Han C."/>
            <person name="Tapia R."/>
            <person name="Detter J.C."/>
            <person name="Chang Y.J."/>
            <person name="Jeffries C.D."/>
            <person name="Land M."/>
            <person name="Hauser L."/>
            <person name="Kyrpides N.C."/>
            <person name="Goker M."/>
            <person name="Ivanova N."/>
            <person name="Klenk H.P."/>
            <person name="Woyke T."/>
        </authorList>
    </citation>
    <scope>NUCLEOTIDE SEQUENCE [LARGE SCALE GENOMIC DNA]</scope>
    <source>
        <strain evidence="6">ATCC 8093 / DSM 506 / JCM 20403 / CCM 1077 / IAM 12100 / NBRC 12443 / NCIMB 10456</strain>
    </source>
</reference>
<dbReference type="PANTHER" id="PTHR11103:SF18">
    <property type="entry name" value="SLR1189 PROTEIN"/>
    <property type="match status" value="1"/>
</dbReference>
<evidence type="ECO:0000259" key="4">
    <source>
        <dbReference type="PROSITE" id="PS50970"/>
    </source>
</evidence>
<dbReference type="HOGENOM" id="CLU_062282_0_0_5"/>
<dbReference type="RefSeq" id="WP_013166186.1">
    <property type="nucleotide sequence ID" value="NC_014217.1"/>
</dbReference>
<dbReference type="AlphaFoldDB" id="D7A8X6"/>
<dbReference type="InterPro" id="IPR003726">
    <property type="entry name" value="HCY_dom"/>
</dbReference>
<keyword evidence="1 3" id="KW-0489">Methyltransferase</keyword>
<dbReference type="GO" id="GO:0008168">
    <property type="term" value="F:methyltransferase activity"/>
    <property type="evidence" value="ECO:0007669"/>
    <property type="project" value="UniProtKB-UniRule"/>
</dbReference>
<dbReference type="SUPFAM" id="SSF82282">
    <property type="entry name" value="Homocysteine S-methyltransferase"/>
    <property type="match status" value="1"/>
</dbReference>
<dbReference type="InterPro" id="IPR036589">
    <property type="entry name" value="HCY_dom_sf"/>
</dbReference>
<name>D7A8X6_ANCN5</name>
<keyword evidence="3" id="KW-0862">Zinc</keyword>
<keyword evidence="2 3" id="KW-0808">Transferase</keyword>
<dbReference type="EMBL" id="CP002026">
    <property type="protein sequence ID" value="ADH88681.1"/>
    <property type="molecule type" value="Genomic_DNA"/>
</dbReference>
<dbReference type="PANTHER" id="PTHR11103">
    <property type="entry name" value="SLR1189 PROTEIN"/>
    <property type="match status" value="1"/>
</dbReference>
<dbReference type="GO" id="GO:0046872">
    <property type="term" value="F:metal ion binding"/>
    <property type="evidence" value="ECO:0007669"/>
    <property type="project" value="UniProtKB-KW"/>
</dbReference>
<dbReference type="STRING" id="639283.Snov_1371"/>
<evidence type="ECO:0000313" key="5">
    <source>
        <dbReference type="EMBL" id="ADH88681.1"/>
    </source>
</evidence>
<dbReference type="OrthoDB" id="9803687at2"/>
<protein>
    <submittedName>
        <fullName evidence="5">Homocysteine S-methyltransferase</fullName>
    </submittedName>
</protein>
<organism evidence="5 6">
    <name type="scientific">Ancylobacter novellus (strain ATCC 8093 / DSM 506 / JCM 20403 / CCM 1077 / IAM 12100 / NBRC 12443 / NCIMB 10456)</name>
    <name type="common">Starkeya novella</name>
    <dbReference type="NCBI Taxonomy" id="639283"/>
    <lineage>
        <taxon>Bacteria</taxon>
        <taxon>Pseudomonadati</taxon>
        <taxon>Pseudomonadota</taxon>
        <taxon>Alphaproteobacteria</taxon>
        <taxon>Hyphomicrobiales</taxon>
        <taxon>Xanthobacteraceae</taxon>
        <taxon>Ancylobacter</taxon>
    </lineage>
</organism>
<feature type="binding site" evidence="3">
    <location>
        <position position="303"/>
    </location>
    <ligand>
        <name>Zn(2+)</name>
        <dbReference type="ChEBI" id="CHEBI:29105"/>
    </ligand>
</feature>
<dbReference type="Pfam" id="PF02574">
    <property type="entry name" value="S-methyl_trans"/>
    <property type="match status" value="1"/>
</dbReference>
<sequence length="325" mass="35238">MTDANPYGAKYRHALPLLSDRLFLMDGGMETTFIFHEGIDLPCFASIDLMKDAAGREALRAYYARFAELARAHGTGFVLDAPTWRASPDWADKLGFTQEALAGFNRASIDLLVALRERHETPATPVVVSGVVGPRGDGYRPDGAMAIDEAADYHATQIGIFADGPADMVSAYTMNYVEEALGVAIAAQELRLPSVISFTLETDGRLPTGQPLREAIEQVDAETGNTPAYYMINCAHPTHFDHVVAEGGAWLERIRGLRANASHRSHAELDSSPNLDAGDPAELGRQYRDLRGRMKNLHILGGCCGTDLRHVEQICLACAPAQATA</sequence>
<dbReference type="Gene3D" id="3.20.20.330">
    <property type="entry name" value="Homocysteine-binding-like domain"/>
    <property type="match status" value="1"/>
</dbReference>
<dbReference type="GO" id="GO:0032259">
    <property type="term" value="P:methylation"/>
    <property type="evidence" value="ECO:0007669"/>
    <property type="project" value="UniProtKB-KW"/>
</dbReference>
<dbReference type="Proteomes" id="UP000006633">
    <property type="component" value="Chromosome"/>
</dbReference>
<dbReference type="PROSITE" id="PS50970">
    <property type="entry name" value="HCY"/>
    <property type="match status" value="1"/>
</dbReference>
<dbReference type="KEGG" id="sno:Snov_1371"/>
<feature type="binding site" evidence="3">
    <location>
        <position position="234"/>
    </location>
    <ligand>
        <name>Zn(2+)</name>
        <dbReference type="ChEBI" id="CHEBI:29105"/>
    </ligand>
</feature>
<evidence type="ECO:0000256" key="1">
    <source>
        <dbReference type="ARBA" id="ARBA00022603"/>
    </source>
</evidence>
<feature type="binding site" evidence="3">
    <location>
        <position position="304"/>
    </location>
    <ligand>
        <name>Zn(2+)</name>
        <dbReference type="ChEBI" id="CHEBI:29105"/>
    </ligand>
</feature>
<dbReference type="eggNOG" id="COG2040">
    <property type="taxonomic scope" value="Bacteria"/>
</dbReference>
<proteinExistence type="predicted"/>
<keyword evidence="6" id="KW-1185">Reference proteome</keyword>